<feature type="domain" description="Proline dehydrogenase" evidence="6">
    <location>
        <begin position="124"/>
        <end position="433"/>
    </location>
</feature>
<dbReference type="PANTHER" id="PTHR13914">
    <property type="entry name" value="PROLINE OXIDASE"/>
    <property type="match status" value="1"/>
</dbReference>
<dbReference type="GO" id="GO:0010133">
    <property type="term" value="P:L-proline catabolic process to L-glutamate"/>
    <property type="evidence" value="ECO:0007669"/>
    <property type="project" value="TreeGrafter"/>
</dbReference>
<gene>
    <name evidence="7" type="primary">PUT1</name>
    <name evidence="7" type="ORF">GGI19_000784</name>
</gene>
<evidence type="ECO:0000259" key="6">
    <source>
        <dbReference type="Pfam" id="PF01619"/>
    </source>
</evidence>
<dbReference type="GO" id="GO:0071949">
    <property type="term" value="F:FAD binding"/>
    <property type="evidence" value="ECO:0007669"/>
    <property type="project" value="TreeGrafter"/>
</dbReference>
<organism evidence="7 8">
    <name type="scientific">Coemansia pectinata</name>
    <dbReference type="NCBI Taxonomy" id="1052879"/>
    <lineage>
        <taxon>Eukaryota</taxon>
        <taxon>Fungi</taxon>
        <taxon>Fungi incertae sedis</taxon>
        <taxon>Zoopagomycota</taxon>
        <taxon>Kickxellomycotina</taxon>
        <taxon>Kickxellomycetes</taxon>
        <taxon>Kickxellales</taxon>
        <taxon>Kickxellaceae</taxon>
        <taxon>Coemansia</taxon>
    </lineage>
</organism>
<protein>
    <recommendedName>
        <fullName evidence="2 5">Proline dehydrogenase</fullName>
        <ecNumber evidence="2 5">1.5.5.2</ecNumber>
    </recommendedName>
</protein>
<name>A0A9W8H5J7_9FUNG</name>
<dbReference type="AlphaFoldDB" id="A0A9W8H5J7"/>
<comment type="catalytic activity">
    <reaction evidence="5">
        <text>L-proline + a quinone = (S)-1-pyrroline-5-carboxylate + a quinol + H(+)</text>
        <dbReference type="Rhea" id="RHEA:23784"/>
        <dbReference type="ChEBI" id="CHEBI:15378"/>
        <dbReference type="ChEBI" id="CHEBI:17388"/>
        <dbReference type="ChEBI" id="CHEBI:24646"/>
        <dbReference type="ChEBI" id="CHEBI:60039"/>
        <dbReference type="ChEBI" id="CHEBI:132124"/>
        <dbReference type="EC" id="1.5.5.2"/>
    </reaction>
</comment>
<evidence type="ECO:0000313" key="7">
    <source>
        <dbReference type="EMBL" id="KAJ2756510.1"/>
    </source>
</evidence>
<evidence type="ECO:0000313" key="8">
    <source>
        <dbReference type="Proteomes" id="UP001140011"/>
    </source>
</evidence>
<keyword evidence="5" id="KW-0274">FAD</keyword>
<evidence type="ECO:0000256" key="3">
    <source>
        <dbReference type="ARBA" id="ARBA00023002"/>
    </source>
</evidence>
<dbReference type="Proteomes" id="UP001140011">
    <property type="component" value="Unassembled WGS sequence"/>
</dbReference>
<dbReference type="InterPro" id="IPR015659">
    <property type="entry name" value="Proline_oxidase"/>
</dbReference>
<dbReference type="Pfam" id="PF01619">
    <property type="entry name" value="Pro_dh"/>
    <property type="match status" value="1"/>
</dbReference>
<dbReference type="EC" id="1.5.5.2" evidence="2 5"/>
<proteinExistence type="inferred from homology"/>
<dbReference type="EMBL" id="JANBUH010000024">
    <property type="protein sequence ID" value="KAJ2756510.1"/>
    <property type="molecule type" value="Genomic_DNA"/>
</dbReference>
<dbReference type="SUPFAM" id="SSF51730">
    <property type="entry name" value="FAD-linked oxidoreductase"/>
    <property type="match status" value="1"/>
</dbReference>
<reference evidence="7" key="1">
    <citation type="submission" date="2022-07" db="EMBL/GenBank/DDBJ databases">
        <title>Phylogenomic reconstructions and comparative analyses of Kickxellomycotina fungi.</title>
        <authorList>
            <person name="Reynolds N.K."/>
            <person name="Stajich J.E."/>
            <person name="Barry K."/>
            <person name="Grigoriev I.V."/>
            <person name="Crous P."/>
            <person name="Smith M.E."/>
        </authorList>
    </citation>
    <scope>NUCLEOTIDE SEQUENCE</scope>
    <source>
        <strain evidence="7">BCRC 34297</strain>
    </source>
</reference>
<accession>A0A9W8H5J7</accession>
<dbReference type="GO" id="GO:0004657">
    <property type="term" value="F:proline dehydrogenase activity"/>
    <property type="evidence" value="ECO:0007669"/>
    <property type="project" value="UniProtKB-EC"/>
</dbReference>
<dbReference type="PANTHER" id="PTHR13914:SF0">
    <property type="entry name" value="PROLINE DEHYDROGENASE 1, MITOCHONDRIAL"/>
    <property type="match status" value="1"/>
</dbReference>
<comment type="function">
    <text evidence="5">Converts proline to delta-1-pyrroline-5-carboxylate.</text>
</comment>
<evidence type="ECO:0000256" key="2">
    <source>
        <dbReference type="ARBA" id="ARBA00012695"/>
    </source>
</evidence>
<comment type="cofactor">
    <cofactor evidence="5">
        <name>FAD</name>
        <dbReference type="ChEBI" id="CHEBI:57692"/>
    </cofactor>
</comment>
<sequence length="460" mass="49759">MFAGSRAGALNLFSSSSLGRLGATVKLTRTLHTPSAPTTTTLGSLHSETLLRPDARLALSRLSAGQLATAWAVYRCCGSAGLVRAAPGLLRGLEQARLGWLSGAVVRRTFFAWFCAGETEREIVQTMRRLQGAGIGAILDYSAEADLGSGNDTRAQANVRADALAKEYLHSVQMAAQGRGAFVAVKITGLADPGVLFRVSDGSADADDMADFERLLARARAVVQVADSHGVRVMIDAEHSYFQAAIDRVAAVLQREANTSRAVVFNTYQMYRVDALQRMRDDYAQARREGWRFGAKLVRGAYMELERERAAELSQPSPIHATLSETHAAYDAATAFLVDEMASQATLQPEVFVATHNNASIERVLQQLQRLGFDAGGAVMFGQLLGMQDATSYALAAMGAQVYKYVPYGPLHEVMPYLVRRAQENSAVASAIRAEATHAATELRRRVSERVLPRKPAPAV</sequence>
<comment type="caution">
    <text evidence="7">The sequence shown here is derived from an EMBL/GenBank/DDBJ whole genome shotgun (WGS) entry which is preliminary data.</text>
</comment>
<keyword evidence="4 5" id="KW-0642">Proline metabolism</keyword>
<evidence type="ECO:0000256" key="5">
    <source>
        <dbReference type="RuleBase" id="RU364054"/>
    </source>
</evidence>
<dbReference type="InterPro" id="IPR002872">
    <property type="entry name" value="Proline_DH_dom"/>
</dbReference>
<dbReference type="GO" id="GO:0005739">
    <property type="term" value="C:mitochondrion"/>
    <property type="evidence" value="ECO:0007669"/>
    <property type="project" value="TreeGrafter"/>
</dbReference>
<evidence type="ECO:0000256" key="1">
    <source>
        <dbReference type="ARBA" id="ARBA00005869"/>
    </source>
</evidence>
<dbReference type="InterPro" id="IPR029041">
    <property type="entry name" value="FAD-linked_oxidoreductase-like"/>
</dbReference>
<dbReference type="Gene3D" id="3.20.20.220">
    <property type="match status" value="1"/>
</dbReference>
<comment type="similarity">
    <text evidence="1 5">Belongs to the proline oxidase family.</text>
</comment>
<keyword evidence="3 5" id="KW-0560">Oxidoreductase</keyword>
<keyword evidence="8" id="KW-1185">Reference proteome</keyword>
<evidence type="ECO:0000256" key="4">
    <source>
        <dbReference type="ARBA" id="ARBA00023062"/>
    </source>
</evidence>
<keyword evidence="5" id="KW-0285">Flavoprotein</keyword>
<dbReference type="OrthoDB" id="5464at2759"/>